<keyword evidence="2" id="KW-0813">Transport</keyword>
<feature type="transmembrane region" description="Helical" evidence="7">
    <location>
        <begin position="92"/>
        <end position="110"/>
    </location>
</feature>
<dbReference type="Pfam" id="PF07690">
    <property type="entry name" value="MFS_1"/>
    <property type="match status" value="1"/>
</dbReference>
<feature type="transmembrane region" description="Helical" evidence="7">
    <location>
        <begin position="361"/>
        <end position="379"/>
    </location>
</feature>
<feature type="transmembrane region" description="Helical" evidence="7">
    <location>
        <begin position="181"/>
        <end position="204"/>
    </location>
</feature>
<feature type="transmembrane region" description="Helical" evidence="7">
    <location>
        <begin position="146"/>
        <end position="169"/>
    </location>
</feature>
<protein>
    <recommendedName>
        <fullName evidence="8">Major facilitator superfamily (MFS) profile domain-containing protein</fullName>
    </recommendedName>
</protein>
<keyword evidence="5 7" id="KW-0472">Membrane</keyword>
<dbReference type="EMBL" id="KN714851">
    <property type="protein sequence ID" value="KUI63014.1"/>
    <property type="molecule type" value="Genomic_DNA"/>
</dbReference>
<dbReference type="SUPFAM" id="SSF103473">
    <property type="entry name" value="MFS general substrate transporter"/>
    <property type="match status" value="1"/>
</dbReference>
<dbReference type="PANTHER" id="PTHR43791">
    <property type="entry name" value="PERMEASE-RELATED"/>
    <property type="match status" value="1"/>
</dbReference>
<evidence type="ECO:0000256" key="4">
    <source>
        <dbReference type="ARBA" id="ARBA00022989"/>
    </source>
</evidence>
<dbReference type="OrthoDB" id="2985014at2759"/>
<comment type="subcellular location">
    <subcellularLocation>
        <location evidence="1">Membrane</location>
        <topology evidence="1">Multi-pass membrane protein</topology>
    </subcellularLocation>
</comment>
<feature type="domain" description="Major facilitator superfamily (MFS) profile" evidence="8">
    <location>
        <begin position="55"/>
        <end position="483"/>
    </location>
</feature>
<feature type="transmembrane region" description="Helical" evidence="7">
    <location>
        <begin position="51"/>
        <end position="68"/>
    </location>
</feature>
<dbReference type="AlphaFoldDB" id="A0A194VGL2"/>
<dbReference type="PROSITE" id="PS50850">
    <property type="entry name" value="MFS"/>
    <property type="match status" value="1"/>
</dbReference>
<organism evidence="9 10">
    <name type="scientific">Cytospora mali</name>
    <name type="common">Apple Valsa canker fungus</name>
    <name type="synonym">Valsa mali</name>
    <dbReference type="NCBI Taxonomy" id="578113"/>
    <lineage>
        <taxon>Eukaryota</taxon>
        <taxon>Fungi</taxon>
        <taxon>Dikarya</taxon>
        <taxon>Ascomycota</taxon>
        <taxon>Pezizomycotina</taxon>
        <taxon>Sordariomycetes</taxon>
        <taxon>Sordariomycetidae</taxon>
        <taxon>Diaporthales</taxon>
        <taxon>Cytosporaceae</taxon>
        <taxon>Cytospora</taxon>
    </lineage>
</organism>
<reference evidence="10" key="1">
    <citation type="submission" date="2014-12" db="EMBL/GenBank/DDBJ databases">
        <title>Genome Sequence of Valsa Canker Pathogens Uncovers a Specific Adaption of Colonization on Woody Bark.</title>
        <authorList>
            <person name="Yin Z."/>
            <person name="Liu H."/>
            <person name="Gao X."/>
            <person name="Li Z."/>
            <person name="Song N."/>
            <person name="Ke X."/>
            <person name="Dai Q."/>
            <person name="Wu Y."/>
            <person name="Sun Y."/>
            <person name="Xu J.-R."/>
            <person name="Kang Z.K."/>
            <person name="Wang L."/>
            <person name="Huang L."/>
        </authorList>
    </citation>
    <scope>NUCLEOTIDE SEQUENCE [LARGE SCALE GENOMIC DNA]</scope>
    <source>
        <strain evidence="10">SXYL134</strain>
    </source>
</reference>
<dbReference type="InterPro" id="IPR036259">
    <property type="entry name" value="MFS_trans_sf"/>
</dbReference>
<keyword evidence="4 7" id="KW-1133">Transmembrane helix</keyword>
<feature type="compositionally biased region" description="Basic and acidic residues" evidence="6">
    <location>
        <begin position="10"/>
        <end position="22"/>
    </location>
</feature>
<dbReference type="InterPro" id="IPR020846">
    <property type="entry name" value="MFS_dom"/>
</dbReference>
<name>A0A194VGL2_CYTMA</name>
<evidence type="ECO:0000259" key="8">
    <source>
        <dbReference type="PROSITE" id="PS50850"/>
    </source>
</evidence>
<feature type="transmembrane region" description="Helical" evidence="7">
    <location>
        <begin position="391"/>
        <end position="411"/>
    </location>
</feature>
<keyword evidence="3 7" id="KW-0812">Transmembrane</keyword>
<dbReference type="PANTHER" id="PTHR43791:SF32">
    <property type="entry name" value="MAJOR FACILITATOR SUPERFAMILY (MFS) PROFILE DOMAIN-CONTAINING PROTEIN"/>
    <property type="match status" value="1"/>
</dbReference>
<evidence type="ECO:0000313" key="9">
    <source>
        <dbReference type="EMBL" id="KUI63014.1"/>
    </source>
</evidence>
<feature type="transmembrane region" description="Helical" evidence="7">
    <location>
        <begin position="122"/>
        <end position="140"/>
    </location>
</feature>
<feature type="transmembrane region" description="Helical" evidence="7">
    <location>
        <begin position="216"/>
        <end position="236"/>
    </location>
</feature>
<dbReference type="GO" id="GO:0022857">
    <property type="term" value="F:transmembrane transporter activity"/>
    <property type="evidence" value="ECO:0007669"/>
    <property type="project" value="InterPro"/>
</dbReference>
<evidence type="ECO:0000256" key="6">
    <source>
        <dbReference type="SAM" id="MobiDB-lite"/>
    </source>
</evidence>
<dbReference type="Gene3D" id="1.20.1250.20">
    <property type="entry name" value="MFS general substrate transporter like domains"/>
    <property type="match status" value="2"/>
</dbReference>
<evidence type="ECO:0000256" key="3">
    <source>
        <dbReference type="ARBA" id="ARBA00022692"/>
    </source>
</evidence>
<sequence>MGATEVNVTPEKHIQDGRSHSSDEDVAEIIVDENTTVDWTAEEERRIKTKIDFVLLPVLGVAFFALQMDRGNISNALTSTITTDLGIDTNQINVGTALLSLGIVLLELPSNVLLQKIGPHKWLSGQIIAWGLVALFQNFITNYAGYLVTRIILGLCESGFIPGALYTMSTWYKRDETSFRVSIFFLGNLLASALTSLIGAGILSMGDRDGIPGWRWLFIVEGAITIGVGLIFMLLLPPSVSDARPLIGLRKWSYFNERETYILKRRVLLDDPAKTTGGLHIRAHDVGKTVSNPRIVLHMLITLTAIIPVTAINTYGPSVIKSFGYTKVHANAMASVGSFIAVVVVLMLGWLCDKTGRKGPFVLFGAVWSLIAFTCLRQSQTQNWDRGMKYAAVVFSMATNSVVHIVNVGWLSANCQDPRQRSVAMAAIVMSANAAGIAGSQVFRTQDKPLYLHGFTACLALSALNILEIIAQSVWYFVSNRKLAKTNAEAPVIKGATDETADGHKEALIKRWWWTW</sequence>
<dbReference type="GO" id="GO:0016020">
    <property type="term" value="C:membrane"/>
    <property type="evidence" value="ECO:0007669"/>
    <property type="project" value="UniProtKB-SubCell"/>
</dbReference>
<feature type="transmembrane region" description="Helical" evidence="7">
    <location>
        <begin position="295"/>
        <end position="316"/>
    </location>
</feature>
<dbReference type="InterPro" id="IPR011701">
    <property type="entry name" value="MFS"/>
</dbReference>
<evidence type="ECO:0000256" key="2">
    <source>
        <dbReference type="ARBA" id="ARBA00022448"/>
    </source>
</evidence>
<feature type="transmembrane region" description="Helical" evidence="7">
    <location>
        <begin position="450"/>
        <end position="478"/>
    </location>
</feature>
<evidence type="ECO:0000256" key="7">
    <source>
        <dbReference type="SAM" id="Phobius"/>
    </source>
</evidence>
<accession>A0A194VGL2</accession>
<evidence type="ECO:0000256" key="1">
    <source>
        <dbReference type="ARBA" id="ARBA00004141"/>
    </source>
</evidence>
<keyword evidence="10" id="KW-1185">Reference proteome</keyword>
<gene>
    <name evidence="9" type="ORF">VP1G_10132</name>
</gene>
<feature type="transmembrane region" description="Helical" evidence="7">
    <location>
        <begin position="423"/>
        <end position="444"/>
    </location>
</feature>
<feature type="region of interest" description="Disordered" evidence="6">
    <location>
        <begin position="1"/>
        <end position="22"/>
    </location>
</feature>
<evidence type="ECO:0000256" key="5">
    <source>
        <dbReference type="ARBA" id="ARBA00023136"/>
    </source>
</evidence>
<evidence type="ECO:0000313" key="10">
    <source>
        <dbReference type="Proteomes" id="UP000078576"/>
    </source>
</evidence>
<proteinExistence type="predicted"/>
<feature type="transmembrane region" description="Helical" evidence="7">
    <location>
        <begin position="328"/>
        <end position="349"/>
    </location>
</feature>
<dbReference type="Proteomes" id="UP000078576">
    <property type="component" value="Unassembled WGS sequence"/>
</dbReference>